<dbReference type="PANTHER" id="PTHR11848">
    <property type="entry name" value="TGF-BETA FAMILY"/>
    <property type="match status" value="1"/>
</dbReference>
<evidence type="ECO:0000256" key="1">
    <source>
        <dbReference type="ARBA" id="ARBA00004613"/>
    </source>
</evidence>
<dbReference type="PROSITE" id="PS51362">
    <property type="entry name" value="TGF_BETA_2"/>
    <property type="match status" value="1"/>
</dbReference>
<keyword evidence="12" id="KW-1185">Reference proteome</keyword>
<dbReference type="Gene3D" id="2.10.90.10">
    <property type="entry name" value="Cystine-knot cytokines"/>
    <property type="match status" value="1"/>
</dbReference>
<proteinExistence type="inferred from homology"/>
<dbReference type="SUPFAM" id="SSF57501">
    <property type="entry name" value="Cystine-knot cytokines"/>
    <property type="match status" value="1"/>
</dbReference>
<reference evidence="11 12" key="1">
    <citation type="submission" date="2023-11" db="EMBL/GenBank/DDBJ databases">
        <title>Halocaridina rubra genome assembly.</title>
        <authorList>
            <person name="Smith C."/>
        </authorList>
    </citation>
    <scope>NUCLEOTIDE SEQUENCE [LARGE SCALE GENOMIC DNA]</scope>
    <source>
        <strain evidence="11">EP-1</strain>
        <tissue evidence="11">Whole</tissue>
    </source>
</reference>
<evidence type="ECO:0000256" key="3">
    <source>
        <dbReference type="ARBA" id="ARBA00022525"/>
    </source>
</evidence>
<comment type="subcellular location">
    <subcellularLocation>
        <location evidence="1">Secreted</location>
    </subcellularLocation>
</comment>
<dbReference type="AlphaFoldDB" id="A0AAN8X2J8"/>
<evidence type="ECO:0000313" key="12">
    <source>
        <dbReference type="Proteomes" id="UP001381693"/>
    </source>
</evidence>
<dbReference type="SMART" id="SM00204">
    <property type="entry name" value="TGFB"/>
    <property type="match status" value="1"/>
</dbReference>
<keyword evidence="6" id="KW-1015">Disulfide bond</keyword>
<accession>A0AAN8X2J8</accession>
<keyword evidence="3" id="KW-0964">Secreted</keyword>
<comment type="similarity">
    <text evidence="2 8">Belongs to the TGF-beta family.</text>
</comment>
<evidence type="ECO:0000256" key="7">
    <source>
        <dbReference type="ARBA" id="ARBA00023180"/>
    </source>
</evidence>
<feature type="chain" id="PRO_5042862805" description="TGF-beta family profile domain-containing protein" evidence="9">
    <location>
        <begin position="17"/>
        <end position="402"/>
    </location>
</feature>
<evidence type="ECO:0000313" key="11">
    <source>
        <dbReference type="EMBL" id="KAK7073083.1"/>
    </source>
</evidence>
<dbReference type="InterPro" id="IPR029034">
    <property type="entry name" value="Cystine-knot_cytokine"/>
</dbReference>
<evidence type="ECO:0000256" key="2">
    <source>
        <dbReference type="ARBA" id="ARBA00006656"/>
    </source>
</evidence>
<name>A0AAN8X2J8_HALRR</name>
<organism evidence="11 12">
    <name type="scientific">Halocaridina rubra</name>
    <name type="common">Hawaiian red shrimp</name>
    <dbReference type="NCBI Taxonomy" id="373956"/>
    <lineage>
        <taxon>Eukaryota</taxon>
        <taxon>Metazoa</taxon>
        <taxon>Ecdysozoa</taxon>
        <taxon>Arthropoda</taxon>
        <taxon>Crustacea</taxon>
        <taxon>Multicrustacea</taxon>
        <taxon>Malacostraca</taxon>
        <taxon>Eumalacostraca</taxon>
        <taxon>Eucarida</taxon>
        <taxon>Decapoda</taxon>
        <taxon>Pleocyemata</taxon>
        <taxon>Caridea</taxon>
        <taxon>Atyoidea</taxon>
        <taxon>Atyidae</taxon>
        <taxon>Halocaridina</taxon>
    </lineage>
</organism>
<keyword evidence="5 8" id="KW-0339">Growth factor</keyword>
<evidence type="ECO:0000256" key="4">
    <source>
        <dbReference type="ARBA" id="ARBA00022729"/>
    </source>
</evidence>
<dbReference type="PROSITE" id="PS00250">
    <property type="entry name" value="TGF_BETA_1"/>
    <property type="match status" value="1"/>
</dbReference>
<dbReference type="Pfam" id="PF00019">
    <property type="entry name" value="TGF_beta"/>
    <property type="match status" value="1"/>
</dbReference>
<dbReference type="GO" id="GO:0005125">
    <property type="term" value="F:cytokine activity"/>
    <property type="evidence" value="ECO:0007669"/>
    <property type="project" value="TreeGrafter"/>
</dbReference>
<dbReference type="InterPro" id="IPR015615">
    <property type="entry name" value="TGF-beta-rel"/>
</dbReference>
<dbReference type="GO" id="GO:0005615">
    <property type="term" value="C:extracellular space"/>
    <property type="evidence" value="ECO:0007669"/>
    <property type="project" value="TreeGrafter"/>
</dbReference>
<dbReference type="Pfam" id="PF00688">
    <property type="entry name" value="TGFb_propeptide"/>
    <property type="match status" value="1"/>
</dbReference>
<gene>
    <name evidence="11" type="ORF">SK128_016553</name>
</gene>
<evidence type="ECO:0000256" key="6">
    <source>
        <dbReference type="ARBA" id="ARBA00023157"/>
    </source>
</evidence>
<dbReference type="InterPro" id="IPR017948">
    <property type="entry name" value="TGFb_CS"/>
</dbReference>
<evidence type="ECO:0000259" key="10">
    <source>
        <dbReference type="PROSITE" id="PS51362"/>
    </source>
</evidence>
<dbReference type="InterPro" id="IPR001839">
    <property type="entry name" value="TGF-b_C"/>
</dbReference>
<dbReference type="Proteomes" id="UP001381693">
    <property type="component" value="Unassembled WGS sequence"/>
</dbReference>
<dbReference type="PANTHER" id="PTHR11848:SF308">
    <property type="entry name" value="BMP-LIKE PROTEIN UNC-129"/>
    <property type="match status" value="1"/>
</dbReference>
<dbReference type="FunFam" id="2.10.90.10:FF:000001">
    <property type="entry name" value="Bone morphogenetic protein 4"/>
    <property type="match status" value="1"/>
</dbReference>
<dbReference type="EMBL" id="JAXCGZ010013259">
    <property type="protein sequence ID" value="KAK7073083.1"/>
    <property type="molecule type" value="Genomic_DNA"/>
</dbReference>
<dbReference type="GO" id="GO:0008083">
    <property type="term" value="F:growth factor activity"/>
    <property type="evidence" value="ECO:0007669"/>
    <property type="project" value="UniProtKB-KW"/>
</dbReference>
<evidence type="ECO:0000256" key="8">
    <source>
        <dbReference type="RuleBase" id="RU000354"/>
    </source>
</evidence>
<keyword evidence="7" id="KW-0325">Glycoprotein</keyword>
<evidence type="ECO:0000256" key="5">
    <source>
        <dbReference type="ARBA" id="ARBA00023030"/>
    </source>
</evidence>
<evidence type="ECO:0000256" key="9">
    <source>
        <dbReference type="SAM" id="SignalP"/>
    </source>
</evidence>
<feature type="signal peptide" evidence="9">
    <location>
        <begin position="1"/>
        <end position="16"/>
    </location>
</feature>
<protein>
    <recommendedName>
        <fullName evidence="10">TGF-beta family profile domain-containing protein</fullName>
    </recommendedName>
</protein>
<comment type="caution">
    <text evidence="11">The sequence shown here is derived from an EMBL/GenBank/DDBJ whole genome shotgun (WGS) entry which is preliminary data.</text>
</comment>
<feature type="domain" description="TGF-beta family profile" evidence="10">
    <location>
        <begin position="280"/>
        <end position="402"/>
    </location>
</feature>
<sequence length="402" mass="44795">MMLKDLILIIITGATCVLTGTSSSQYPMELNEKQSSYPQQTPTKQLLKALGLTEPGVRRWHSNPPQFMVDLYKSVADSSGITRFPGPYGANVVRAFSQREGRVGSSITFIVSGLQEKEDILEAELHVFLSKLQKSHRHSLQDNNYMLQVSGEVGGLESVLEMQEVASHSSGWRVIRVGRWLKSNFQNIMTGDCFSPSSLCDNDTSESSRYTSIIFHVTAVIANGEVLSINLHHRPRDARRPFLVLFNTSPQHLRVSSSETLTSSPHQELRKYSGIPTLKRMRRSVVEPTSIVAPLIPSGCERRDMMVDFASIGWSSWIVSPSSYNAFQCLGECSYPLDQNLNPTNHATVQSIINHSGSFPRVQRPCCVPSAYSNLSLLYYDAEGNVVLKQYDQMIATECGCH</sequence>
<dbReference type="InterPro" id="IPR001111">
    <property type="entry name" value="TGF-b_propeptide"/>
</dbReference>
<keyword evidence="4 9" id="KW-0732">Signal</keyword>